<proteinExistence type="inferred from homology"/>
<dbReference type="OrthoDB" id="9803735at2"/>
<dbReference type="InterPro" id="IPR005119">
    <property type="entry name" value="LysR_subst-bd"/>
</dbReference>
<evidence type="ECO:0000313" key="6">
    <source>
        <dbReference type="EMBL" id="KHT44693.1"/>
    </source>
</evidence>
<comment type="similarity">
    <text evidence="1">Belongs to the LysR transcriptional regulatory family.</text>
</comment>
<dbReference type="InterPro" id="IPR000847">
    <property type="entry name" value="LysR_HTH_N"/>
</dbReference>
<dbReference type="Pfam" id="PF03466">
    <property type="entry name" value="LysR_substrate"/>
    <property type="match status" value="1"/>
</dbReference>
<dbReference type="EMBL" id="JWLW01000066">
    <property type="protein sequence ID" value="KHT44693.1"/>
    <property type="molecule type" value="Genomic_DNA"/>
</dbReference>
<dbReference type="Proteomes" id="UP000031197">
    <property type="component" value="Unassembled WGS sequence"/>
</dbReference>
<organism evidence="6 7">
    <name type="scientific">Alteromonas marina</name>
    <dbReference type="NCBI Taxonomy" id="203795"/>
    <lineage>
        <taxon>Bacteria</taxon>
        <taxon>Pseudomonadati</taxon>
        <taxon>Pseudomonadota</taxon>
        <taxon>Gammaproteobacteria</taxon>
        <taxon>Alteromonadales</taxon>
        <taxon>Alteromonadaceae</taxon>
        <taxon>Alteromonas/Salinimonas group</taxon>
        <taxon>Alteromonas</taxon>
    </lineage>
</organism>
<dbReference type="PRINTS" id="PR00039">
    <property type="entry name" value="HTHLYSR"/>
</dbReference>
<reference evidence="6 7" key="1">
    <citation type="submission" date="2014-12" db="EMBL/GenBank/DDBJ databases">
        <title>Genome sequencing of Alteromonas marina AD001.</title>
        <authorList>
            <person name="Adrian T.G.S."/>
            <person name="Chan K.G."/>
        </authorList>
    </citation>
    <scope>NUCLEOTIDE SEQUENCE [LARGE SCALE GENOMIC DNA]</scope>
    <source>
        <strain evidence="6 7">AD001</strain>
    </source>
</reference>
<evidence type="ECO:0000256" key="2">
    <source>
        <dbReference type="ARBA" id="ARBA00023015"/>
    </source>
</evidence>
<dbReference type="GO" id="GO:0003700">
    <property type="term" value="F:DNA-binding transcription factor activity"/>
    <property type="evidence" value="ECO:0007669"/>
    <property type="project" value="InterPro"/>
</dbReference>
<accession>A0A0B3XYR0</accession>
<comment type="caution">
    <text evidence="6">The sequence shown here is derived from an EMBL/GenBank/DDBJ whole genome shotgun (WGS) entry which is preliminary data.</text>
</comment>
<evidence type="ECO:0000259" key="5">
    <source>
        <dbReference type="PROSITE" id="PS50931"/>
    </source>
</evidence>
<keyword evidence="3" id="KW-0238">DNA-binding</keyword>
<dbReference type="PANTHER" id="PTHR30419">
    <property type="entry name" value="HTH-TYPE TRANSCRIPTIONAL REGULATOR YBHD"/>
    <property type="match status" value="1"/>
</dbReference>
<dbReference type="Gene3D" id="1.10.10.10">
    <property type="entry name" value="Winged helix-like DNA-binding domain superfamily/Winged helix DNA-binding domain"/>
    <property type="match status" value="1"/>
</dbReference>
<dbReference type="AlphaFoldDB" id="A0A0B3XYR0"/>
<dbReference type="GO" id="GO:0003677">
    <property type="term" value="F:DNA binding"/>
    <property type="evidence" value="ECO:0007669"/>
    <property type="project" value="UniProtKB-KW"/>
</dbReference>
<keyword evidence="7" id="KW-1185">Reference proteome</keyword>
<dbReference type="SUPFAM" id="SSF46785">
    <property type="entry name" value="Winged helix' DNA-binding domain"/>
    <property type="match status" value="1"/>
</dbReference>
<dbReference type="InterPro" id="IPR036388">
    <property type="entry name" value="WH-like_DNA-bd_sf"/>
</dbReference>
<dbReference type="RefSeq" id="WP_039223579.1">
    <property type="nucleotide sequence ID" value="NZ_JWLW01000066.1"/>
</dbReference>
<dbReference type="InterPro" id="IPR036390">
    <property type="entry name" value="WH_DNA-bd_sf"/>
</dbReference>
<dbReference type="Pfam" id="PF00126">
    <property type="entry name" value="HTH_1"/>
    <property type="match status" value="1"/>
</dbReference>
<evidence type="ECO:0000256" key="1">
    <source>
        <dbReference type="ARBA" id="ARBA00009437"/>
    </source>
</evidence>
<dbReference type="FunFam" id="1.10.10.10:FF:000001">
    <property type="entry name" value="LysR family transcriptional regulator"/>
    <property type="match status" value="1"/>
</dbReference>
<feature type="domain" description="HTH lysR-type" evidence="5">
    <location>
        <begin position="1"/>
        <end position="58"/>
    </location>
</feature>
<dbReference type="Gene3D" id="3.40.190.10">
    <property type="entry name" value="Periplasmic binding protein-like II"/>
    <property type="match status" value="2"/>
</dbReference>
<evidence type="ECO:0000256" key="3">
    <source>
        <dbReference type="ARBA" id="ARBA00023125"/>
    </source>
</evidence>
<gene>
    <name evidence="6" type="ORF">RJ41_17740</name>
</gene>
<sequence length="326" mass="35897">MHSKQLHYFITTVQKGSIAAAARALDIAQPAISQQLANLEREVKAKLLERSFSGVSLTPAGEVFYTHAEKIVGEIDNVKTVLEAFQVGQQRVIKIGMLPSIGNVLSLPLLTEIAKNHKNLKVEISTGPSYTINDWLDSKQVDIALTYQQAVDPKFMSVTPLIQEELHLVFSASSAYPQYTKLREKSIIKFWEISELPLLSPGNKDALGQLIADYERATGVSLKHDLAYSGQLMTGLRQVMQGEGVMILPTSAIFHLRESGLVSTLKITQPEMHRTVLAATNKQRKSALNYGSIIDIIRKVVAKENALNHWCGTLEFAASAFAVKSA</sequence>
<dbReference type="SUPFAM" id="SSF53850">
    <property type="entry name" value="Periplasmic binding protein-like II"/>
    <property type="match status" value="1"/>
</dbReference>
<dbReference type="InterPro" id="IPR050950">
    <property type="entry name" value="HTH-type_LysR_regulators"/>
</dbReference>
<protein>
    <submittedName>
        <fullName evidence="6">LysR family transcriptional regulator</fullName>
    </submittedName>
</protein>
<dbReference type="GO" id="GO:0005829">
    <property type="term" value="C:cytosol"/>
    <property type="evidence" value="ECO:0007669"/>
    <property type="project" value="TreeGrafter"/>
</dbReference>
<name>A0A0B3XYR0_9ALTE</name>
<keyword evidence="2" id="KW-0805">Transcription regulation</keyword>
<evidence type="ECO:0000313" key="7">
    <source>
        <dbReference type="Proteomes" id="UP000031197"/>
    </source>
</evidence>
<evidence type="ECO:0000256" key="4">
    <source>
        <dbReference type="ARBA" id="ARBA00023163"/>
    </source>
</evidence>
<keyword evidence="4" id="KW-0804">Transcription</keyword>
<dbReference type="PROSITE" id="PS50931">
    <property type="entry name" value="HTH_LYSR"/>
    <property type="match status" value="1"/>
</dbReference>